<gene>
    <name evidence="3" type="ordered locus">MYSTI_02297</name>
</gene>
<dbReference type="HOGENOM" id="CLU_075581_1_0_7"/>
<dbReference type="Pfam" id="PF13517">
    <property type="entry name" value="FG-GAP_3"/>
    <property type="match status" value="1"/>
</dbReference>
<name>L7U7Q9_MYXSD</name>
<dbReference type="Gene3D" id="2.40.128.340">
    <property type="match status" value="1"/>
</dbReference>
<dbReference type="eggNOG" id="COG2273">
    <property type="taxonomic scope" value="Bacteria"/>
</dbReference>
<evidence type="ECO:0008006" key="5">
    <source>
        <dbReference type="Google" id="ProtNLM"/>
    </source>
</evidence>
<proteinExistence type="predicted"/>
<dbReference type="AlphaFoldDB" id="L7U7Q9"/>
<dbReference type="EMBL" id="CP004025">
    <property type="protein sequence ID" value="AGC43617.1"/>
    <property type="molecule type" value="Genomic_DNA"/>
</dbReference>
<dbReference type="PANTHER" id="PTHR46580">
    <property type="entry name" value="SENSOR KINASE-RELATED"/>
    <property type="match status" value="1"/>
</dbReference>
<sequence length="193" mass="21415">MRGPKLFLLVTPLLVALSAKDANGHFETVPAPAPAATGFWLWDTNMEWCNYFGAQLFINDFNGDGMADLLCHDWLSGDKRIAFARAPDGHFAGNDWQAAMGWCNRQGSQLSTGDFDGDGRADMLCHDSITGEKWIAFARPGGYFVGTDWYQDMKWCNRLSARFSVADFNGDGRTDLFCYDVSTGAKLFAYSAF</sequence>
<organism evidence="3 4">
    <name type="scientific">Myxococcus stipitatus (strain DSM 14675 / JCM 12634 / Mx s8)</name>
    <dbReference type="NCBI Taxonomy" id="1278073"/>
    <lineage>
        <taxon>Bacteria</taxon>
        <taxon>Pseudomonadati</taxon>
        <taxon>Myxococcota</taxon>
        <taxon>Myxococcia</taxon>
        <taxon>Myxococcales</taxon>
        <taxon>Cystobacterineae</taxon>
        <taxon>Myxococcaceae</taxon>
        <taxon>Myxococcus</taxon>
    </lineage>
</organism>
<keyword evidence="4" id="KW-1185">Reference proteome</keyword>
<dbReference type="SUPFAM" id="SSF69318">
    <property type="entry name" value="Integrin alpha N-terminal domain"/>
    <property type="match status" value="1"/>
</dbReference>
<evidence type="ECO:0000313" key="4">
    <source>
        <dbReference type="Proteomes" id="UP000011131"/>
    </source>
</evidence>
<dbReference type="InterPro" id="IPR028994">
    <property type="entry name" value="Integrin_alpha_N"/>
</dbReference>
<keyword evidence="1 2" id="KW-0732">Signal</keyword>
<dbReference type="KEGG" id="msd:MYSTI_02297"/>
<dbReference type="Proteomes" id="UP000011131">
    <property type="component" value="Chromosome"/>
</dbReference>
<evidence type="ECO:0000256" key="1">
    <source>
        <dbReference type="ARBA" id="ARBA00022729"/>
    </source>
</evidence>
<dbReference type="RefSeq" id="WP_015347878.1">
    <property type="nucleotide sequence ID" value="NC_020126.1"/>
</dbReference>
<dbReference type="InterPro" id="IPR013517">
    <property type="entry name" value="FG-GAP"/>
</dbReference>
<feature type="chain" id="PRO_5003984140" description="FG-GAP repeat-containing protein" evidence="2">
    <location>
        <begin position="22"/>
        <end position="193"/>
    </location>
</feature>
<protein>
    <recommendedName>
        <fullName evidence="5">FG-GAP repeat-containing protein</fullName>
    </recommendedName>
</protein>
<dbReference type="OrthoDB" id="5513478at2"/>
<evidence type="ECO:0000313" key="3">
    <source>
        <dbReference type="EMBL" id="AGC43617.1"/>
    </source>
</evidence>
<dbReference type="PATRIC" id="fig|1278073.3.peg.2333"/>
<evidence type="ECO:0000256" key="2">
    <source>
        <dbReference type="SAM" id="SignalP"/>
    </source>
</evidence>
<feature type="signal peptide" evidence="2">
    <location>
        <begin position="1"/>
        <end position="21"/>
    </location>
</feature>
<dbReference type="STRING" id="1278073.MYSTI_02297"/>
<reference evidence="3 4" key="1">
    <citation type="journal article" date="2013" name="Genome Announc.">
        <title>Complete genome sequence of Myxococcus stipitatus strain DSM 14675, a fruiting myxobacterium.</title>
        <authorList>
            <person name="Huntley S."/>
            <person name="Kneip S."/>
            <person name="Treuner-Lange A."/>
            <person name="Sogaard-Andersen L."/>
        </authorList>
    </citation>
    <scope>NUCLEOTIDE SEQUENCE [LARGE SCALE GENOMIC DNA]</scope>
    <source>
        <strain evidence="4">DSM 14675 / JCM 12634 / Mx s8</strain>
    </source>
</reference>
<accession>L7U7Q9</accession>